<dbReference type="InterPro" id="IPR046075">
    <property type="entry name" value="DUF6093"/>
</dbReference>
<reference evidence="1 2" key="1">
    <citation type="submission" date="2019-09" db="EMBL/GenBank/DDBJ databases">
        <title>Actinomadura physcomitrii sp. nov., a novel actinomycete isolated from moss [Physcomitrium sphaericum (Ludw) Fuernr].</title>
        <authorList>
            <person name="Zhuang X."/>
            <person name="Liu C."/>
        </authorList>
    </citation>
    <scope>NUCLEOTIDE SEQUENCE [LARGE SCALE GENOMIC DNA]</scope>
    <source>
        <strain evidence="1 2">HMC1</strain>
    </source>
</reference>
<dbReference type="AlphaFoldDB" id="A0A6H9YQD2"/>
<proteinExistence type="predicted"/>
<evidence type="ECO:0000313" key="1">
    <source>
        <dbReference type="EMBL" id="KAB2347348.1"/>
    </source>
</evidence>
<dbReference type="Pfam" id="PF19586">
    <property type="entry name" value="DUF6093"/>
    <property type="match status" value="1"/>
</dbReference>
<name>A0A6H9YQD2_9ACTN</name>
<comment type="caution">
    <text evidence="1">The sequence shown here is derived from an EMBL/GenBank/DDBJ whole genome shotgun (WGS) entry which is preliminary data.</text>
</comment>
<dbReference type="Proteomes" id="UP000468735">
    <property type="component" value="Unassembled WGS sequence"/>
</dbReference>
<organism evidence="1 2">
    <name type="scientific">Actinomadura rudentiformis</name>
    <dbReference type="NCBI Taxonomy" id="359158"/>
    <lineage>
        <taxon>Bacteria</taxon>
        <taxon>Bacillati</taxon>
        <taxon>Actinomycetota</taxon>
        <taxon>Actinomycetes</taxon>
        <taxon>Streptosporangiales</taxon>
        <taxon>Thermomonosporaceae</taxon>
        <taxon>Actinomadura</taxon>
    </lineage>
</organism>
<keyword evidence="2" id="KW-1185">Reference proteome</keyword>
<dbReference type="RefSeq" id="WP_151562098.1">
    <property type="nucleotide sequence ID" value="NZ_WBMT01000009.1"/>
</dbReference>
<gene>
    <name evidence="1" type="ORF">F8566_20260</name>
</gene>
<protein>
    <submittedName>
        <fullName evidence="1">Uncharacterized protein</fullName>
    </submittedName>
</protein>
<sequence>MPLPSAGVFHPDWSQHHRPTAVSAMTSTCTITRAAGPGTTAPDGTFIPAARDPIYQGACRVAVKGGSAGSNERRVISGERQITEREYLVQVPDSAAEIKVGDLVEVTTSADPTMTGLKFRVSDVWHGSQSWARNLGATAALKGE</sequence>
<evidence type="ECO:0000313" key="2">
    <source>
        <dbReference type="Proteomes" id="UP000468735"/>
    </source>
</evidence>
<accession>A0A6H9YQD2</accession>
<dbReference type="EMBL" id="WBMT01000009">
    <property type="protein sequence ID" value="KAB2347348.1"/>
    <property type="molecule type" value="Genomic_DNA"/>
</dbReference>
<dbReference type="OrthoDB" id="4804869at2"/>